<dbReference type="PANTHER" id="PTHR21310">
    <property type="entry name" value="AMINOGLYCOSIDE PHOSPHOTRANSFERASE-RELATED-RELATED"/>
    <property type="match status" value="1"/>
</dbReference>
<accession>A0A4R6SJ76</accession>
<dbReference type="Gene3D" id="3.90.1200.10">
    <property type="match status" value="1"/>
</dbReference>
<dbReference type="InterPro" id="IPR002575">
    <property type="entry name" value="Aminoglycoside_PTrfase"/>
</dbReference>
<reference evidence="2 3" key="1">
    <citation type="submission" date="2019-03" db="EMBL/GenBank/DDBJ databases">
        <title>Genomic Encyclopedia of Type Strains, Phase IV (KMG-IV): sequencing the most valuable type-strain genomes for metagenomic binning, comparative biology and taxonomic classification.</title>
        <authorList>
            <person name="Goeker M."/>
        </authorList>
    </citation>
    <scope>NUCLEOTIDE SEQUENCE [LARGE SCALE GENOMIC DNA]</scope>
    <source>
        <strain evidence="2 3">DSM 45361</strain>
    </source>
</reference>
<evidence type="ECO:0000313" key="2">
    <source>
        <dbReference type="EMBL" id="TDQ00979.1"/>
    </source>
</evidence>
<dbReference type="EMBL" id="SNXZ01000002">
    <property type="protein sequence ID" value="TDQ00979.1"/>
    <property type="molecule type" value="Genomic_DNA"/>
</dbReference>
<protein>
    <submittedName>
        <fullName evidence="2">Aminoglycoside phosphotransferase (APT) family kinase protein</fullName>
    </submittedName>
</protein>
<sequence length="294" mass="31968">MRMHADEFDITPELVVGLLATQCPQWADRPVRRVASSGTENALFRIGDDLVARLPRLPRAIDAIIAERDLLTRLAPHLPVTVPEPVHEGTPAAGFAAPWSVYRWLDGTNPVEGSVTVPFARDLARFVLALREIEPDGPRAGRGGALAARDSYVRAAIAELDGRMDTAAITEVWDAALLLPDTDEVAWLHGDLSPGNLLTHDGRLAAVIDFGTTGTGNPTVDLIPAWNLMGPDARAAFRAELAVDDVTWERGRAWALSIALLQLPYYWDTNPGLVANARYVVDQVLSARPARPRT</sequence>
<name>A0A4R6SJ76_LABRH</name>
<dbReference type="GO" id="GO:0016301">
    <property type="term" value="F:kinase activity"/>
    <property type="evidence" value="ECO:0007669"/>
    <property type="project" value="UniProtKB-KW"/>
</dbReference>
<evidence type="ECO:0000259" key="1">
    <source>
        <dbReference type="Pfam" id="PF01636"/>
    </source>
</evidence>
<comment type="caution">
    <text evidence="2">The sequence shown here is derived from an EMBL/GenBank/DDBJ whole genome shotgun (WGS) entry which is preliminary data.</text>
</comment>
<dbReference type="Pfam" id="PF01636">
    <property type="entry name" value="APH"/>
    <property type="match status" value="1"/>
</dbReference>
<dbReference type="InterPro" id="IPR011009">
    <property type="entry name" value="Kinase-like_dom_sf"/>
</dbReference>
<feature type="domain" description="Aminoglycoside phosphotransferase" evidence="1">
    <location>
        <begin position="34"/>
        <end position="254"/>
    </location>
</feature>
<evidence type="ECO:0000313" key="3">
    <source>
        <dbReference type="Proteomes" id="UP000295444"/>
    </source>
</evidence>
<dbReference type="Proteomes" id="UP000295444">
    <property type="component" value="Unassembled WGS sequence"/>
</dbReference>
<keyword evidence="2" id="KW-0808">Transferase</keyword>
<gene>
    <name evidence="2" type="ORF">EV186_102845</name>
</gene>
<dbReference type="Gene3D" id="3.30.200.20">
    <property type="entry name" value="Phosphorylase Kinase, domain 1"/>
    <property type="match status" value="1"/>
</dbReference>
<keyword evidence="3" id="KW-1185">Reference proteome</keyword>
<keyword evidence="2" id="KW-0418">Kinase</keyword>
<organism evidence="2 3">
    <name type="scientific">Labedaea rhizosphaerae</name>
    <dbReference type="NCBI Taxonomy" id="598644"/>
    <lineage>
        <taxon>Bacteria</taxon>
        <taxon>Bacillati</taxon>
        <taxon>Actinomycetota</taxon>
        <taxon>Actinomycetes</taxon>
        <taxon>Pseudonocardiales</taxon>
        <taxon>Pseudonocardiaceae</taxon>
        <taxon>Labedaea</taxon>
    </lineage>
</organism>
<dbReference type="InterPro" id="IPR051678">
    <property type="entry name" value="AGP_Transferase"/>
</dbReference>
<dbReference type="SUPFAM" id="SSF56112">
    <property type="entry name" value="Protein kinase-like (PK-like)"/>
    <property type="match status" value="1"/>
</dbReference>
<dbReference type="AlphaFoldDB" id="A0A4R6SJ76"/>
<dbReference type="CDD" id="cd05155">
    <property type="entry name" value="APH_ChoK_like_1"/>
    <property type="match status" value="1"/>
</dbReference>
<proteinExistence type="predicted"/>
<dbReference type="RefSeq" id="WP_243754025.1">
    <property type="nucleotide sequence ID" value="NZ_SNXZ01000002.1"/>
</dbReference>
<dbReference type="PANTHER" id="PTHR21310:SF42">
    <property type="entry name" value="BIFUNCTIONAL AAC_APH"/>
    <property type="match status" value="1"/>
</dbReference>